<dbReference type="InterPro" id="IPR044537">
    <property type="entry name" value="Rip2-like"/>
</dbReference>
<evidence type="ECO:0000259" key="14">
    <source>
        <dbReference type="Pfam" id="PF02163"/>
    </source>
</evidence>
<dbReference type="EMBL" id="MHLB01000052">
    <property type="protein sequence ID" value="OGZ00971.1"/>
    <property type="molecule type" value="Genomic_DNA"/>
</dbReference>
<reference evidence="15 16" key="1">
    <citation type="journal article" date="2016" name="Nat. Commun.">
        <title>Thousands of microbial genomes shed light on interconnected biogeochemical processes in an aquifer system.</title>
        <authorList>
            <person name="Anantharaman K."/>
            <person name="Brown C.T."/>
            <person name="Hug L.A."/>
            <person name="Sharon I."/>
            <person name="Castelle C.J."/>
            <person name="Probst A.J."/>
            <person name="Thomas B.C."/>
            <person name="Singh A."/>
            <person name="Wilkins M.J."/>
            <person name="Karaoz U."/>
            <person name="Brodie E.L."/>
            <person name="Williams K.H."/>
            <person name="Hubbard S.S."/>
            <person name="Banfield J.F."/>
        </authorList>
    </citation>
    <scope>NUCLEOTIDE SEQUENCE [LARGE SCALE GENOMIC DNA]</scope>
</reference>
<evidence type="ECO:0000256" key="2">
    <source>
        <dbReference type="ARBA" id="ARBA00004651"/>
    </source>
</evidence>
<comment type="subcellular location">
    <subcellularLocation>
        <location evidence="2">Cell membrane</location>
        <topology evidence="2">Multi-pass membrane protein</topology>
    </subcellularLocation>
</comment>
<evidence type="ECO:0000313" key="15">
    <source>
        <dbReference type="EMBL" id="OGZ00971.1"/>
    </source>
</evidence>
<comment type="caution">
    <text evidence="15">The sequence shown here is derived from an EMBL/GenBank/DDBJ whole genome shotgun (WGS) entry which is preliminary data.</text>
</comment>
<evidence type="ECO:0000256" key="3">
    <source>
        <dbReference type="ARBA" id="ARBA00007931"/>
    </source>
</evidence>
<dbReference type="GO" id="GO:0006508">
    <property type="term" value="P:proteolysis"/>
    <property type="evidence" value="ECO:0007669"/>
    <property type="project" value="UniProtKB-KW"/>
</dbReference>
<keyword evidence="11" id="KW-0482">Metalloprotease</keyword>
<protein>
    <recommendedName>
        <fullName evidence="14">Peptidase M50 domain-containing protein</fullName>
    </recommendedName>
</protein>
<feature type="transmembrane region" description="Helical" evidence="13">
    <location>
        <begin position="179"/>
        <end position="204"/>
    </location>
</feature>
<feature type="transmembrane region" description="Helical" evidence="13">
    <location>
        <begin position="53"/>
        <end position="75"/>
    </location>
</feature>
<evidence type="ECO:0000256" key="10">
    <source>
        <dbReference type="ARBA" id="ARBA00022989"/>
    </source>
</evidence>
<dbReference type="CDD" id="cd06158">
    <property type="entry name" value="S2P-M50_like_1"/>
    <property type="match status" value="1"/>
</dbReference>
<keyword evidence="7" id="KW-0479">Metal-binding</keyword>
<dbReference type="Pfam" id="PF02163">
    <property type="entry name" value="Peptidase_M50"/>
    <property type="match status" value="2"/>
</dbReference>
<keyword evidence="8" id="KW-0378">Hydrolase</keyword>
<gene>
    <name evidence="15" type="ORF">A2946_01005</name>
</gene>
<dbReference type="PANTHER" id="PTHR35864:SF1">
    <property type="entry name" value="ZINC METALLOPROTEASE YWHC-RELATED"/>
    <property type="match status" value="1"/>
</dbReference>
<dbReference type="InterPro" id="IPR052348">
    <property type="entry name" value="Metallopeptidase_M50B"/>
</dbReference>
<dbReference type="PANTHER" id="PTHR35864">
    <property type="entry name" value="ZINC METALLOPROTEASE MJ0611-RELATED"/>
    <property type="match status" value="1"/>
</dbReference>
<evidence type="ECO:0000256" key="4">
    <source>
        <dbReference type="ARBA" id="ARBA00022475"/>
    </source>
</evidence>
<dbReference type="GO" id="GO:0005886">
    <property type="term" value="C:plasma membrane"/>
    <property type="evidence" value="ECO:0007669"/>
    <property type="project" value="UniProtKB-SubCell"/>
</dbReference>
<evidence type="ECO:0000256" key="5">
    <source>
        <dbReference type="ARBA" id="ARBA00022670"/>
    </source>
</evidence>
<comment type="cofactor">
    <cofactor evidence="1">
        <name>Zn(2+)</name>
        <dbReference type="ChEBI" id="CHEBI:29105"/>
    </cofactor>
</comment>
<evidence type="ECO:0000256" key="7">
    <source>
        <dbReference type="ARBA" id="ARBA00022723"/>
    </source>
</evidence>
<organism evidence="15 16">
    <name type="scientific">Candidatus Liptonbacteria bacterium RIFCSPLOWO2_01_FULL_53_13</name>
    <dbReference type="NCBI Taxonomy" id="1798651"/>
    <lineage>
        <taxon>Bacteria</taxon>
        <taxon>Candidatus Liptoniibacteriota</taxon>
    </lineage>
</organism>
<proteinExistence type="inferred from homology"/>
<dbReference type="GO" id="GO:0046872">
    <property type="term" value="F:metal ion binding"/>
    <property type="evidence" value="ECO:0007669"/>
    <property type="project" value="UniProtKB-KW"/>
</dbReference>
<sequence>MNEPALIAFQFIVLIFSVMIHEISHGVMAERLGDPTARDAGRLTLNPLKHIDPFGSIFLPLLLVVAHSPFVIGWAKPVPYDPRYLKNPKSGAAKIAAAGPLSNFLIAIIFSVLLRVLPSPALSEQFQLLVSIIIFMNVLLAIFNLIPIPPLDGSKVLYAFMPETQTGYAIMSFLERYGFVLLVAFLLWGSSILWYLTNIVYVLIAGGSFG</sequence>
<evidence type="ECO:0000256" key="8">
    <source>
        <dbReference type="ARBA" id="ARBA00022801"/>
    </source>
</evidence>
<evidence type="ECO:0000256" key="1">
    <source>
        <dbReference type="ARBA" id="ARBA00001947"/>
    </source>
</evidence>
<keyword evidence="9" id="KW-0862">Zinc</keyword>
<keyword evidence="10 13" id="KW-1133">Transmembrane helix</keyword>
<keyword evidence="12 13" id="KW-0472">Membrane</keyword>
<dbReference type="GO" id="GO:0008237">
    <property type="term" value="F:metallopeptidase activity"/>
    <property type="evidence" value="ECO:0007669"/>
    <property type="project" value="UniProtKB-KW"/>
</dbReference>
<name>A0A1G2CJY5_9BACT</name>
<dbReference type="AlphaFoldDB" id="A0A1G2CJY5"/>
<keyword evidence="4" id="KW-1003">Cell membrane</keyword>
<accession>A0A1G2CJY5</accession>
<feature type="transmembrane region" description="Helical" evidence="13">
    <location>
        <begin position="95"/>
        <end position="114"/>
    </location>
</feature>
<evidence type="ECO:0000256" key="9">
    <source>
        <dbReference type="ARBA" id="ARBA00022833"/>
    </source>
</evidence>
<dbReference type="InterPro" id="IPR008915">
    <property type="entry name" value="Peptidase_M50"/>
</dbReference>
<dbReference type="Proteomes" id="UP000178348">
    <property type="component" value="Unassembled WGS sequence"/>
</dbReference>
<evidence type="ECO:0000256" key="11">
    <source>
        <dbReference type="ARBA" id="ARBA00023049"/>
    </source>
</evidence>
<keyword evidence="5" id="KW-0645">Protease</keyword>
<feature type="transmembrane region" description="Helical" evidence="13">
    <location>
        <begin position="126"/>
        <end position="146"/>
    </location>
</feature>
<feature type="domain" description="Peptidase M50" evidence="14">
    <location>
        <begin position="11"/>
        <end position="118"/>
    </location>
</feature>
<evidence type="ECO:0000256" key="6">
    <source>
        <dbReference type="ARBA" id="ARBA00022692"/>
    </source>
</evidence>
<evidence type="ECO:0000313" key="16">
    <source>
        <dbReference type="Proteomes" id="UP000178348"/>
    </source>
</evidence>
<evidence type="ECO:0000256" key="12">
    <source>
        <dbReference type="ARBA" id="ARBA00023136"/>
    </source>
</evidence>
<evidence type="ECO:0000256" key="13">
    <source>
        <dbReference type="SAM" id="Phobius"/>
    </source>
</evidence>
<keyword evidence="6 13" id="KW-0812">Transmembrane</keyword>
<comment type="similarity">
    <text evidence="3">Belongs to the peptidase M50B family.</text>
</comment>
<feature type="domain" description="Peptidase M50" evidence="14">
    <location>
        <begin position="123"/>
        <end position="182"/>
    </location>
</feature>